<name>A0A4S4N9W9_9RHOB</name>
<keyword evidence="1" id="KW-0732">Signal</keyword>
<gene>
    <name evidence="2" type="ORF">E4Z66_15345</name>
</gene>
<comment type="caution">
    <text evidence="2">The sequence shown here is derived from an EMBL/GenBank/DDBJ whole genome shotgun (WGS) entry which is preliminary data.</text>
</comment>
<keyword evidence="3" id="KW-1185">Reference proteome</keyword>
<dbReference type="InterPro" id="IPR032347">
    <property type="entry name" value="DUF4864"/>
</dbReference>
<organism evidence="2 3">
    <name type="scientific">Aliishimia ponticola</name>
    <dbReference type="NCBI Taxonomy" id="2499833"/>
    <lineage>
        <taxon>Bacteria</taxon>
        <taxon>Pseudomonadati</taxon>
        <taxon>Pseudomonadota</taxon>
        <taxon>Alphaproteobacteria</taxon>
        <taxon>Rhodobacterales</taxon>
        <taxon>Paracoccaceae</taxon>
        <taxon>Aliishimia</taxon>
    </lineage>
</organism>
<dbReference type="Pfam" id="PF16156">
    <property type="entry name" value="DUF4864"/>
    <property type="match status" value="1"/>
</dbReference>
<reference evidence="2 3" key="1">
    <citation type="submission" date="2019-04" db="EMBL/GenBank/DDBJ databases">
        <title>Shimia ponticola sp. nov., isolated from seawater.</title>
        <authorList>
            <person name="Kim Y.-O."/>
            <person name="Yoon J.-H."/>
        </authorList>
    </citation>
    <scope>NUCLEOTIDE SEQUENCE [LARGE SCALE GENOMIC DNA]</scope>
    <source>
        <strain evidence="2 3">MYP11</strain>
    </source>
</reference>
<protein>
    <submittedName>
        <fullName evidence="2">DUF4864 domain-containing protein</fullName>
    </submittedName>
</protein>
<accession>A0A4S4N9W9</accession>
<evidence type="ECO:0000256" key="1">
    <source>
        <dbReference type="SAM" id="SignalP"/>
    </source>
</evidence>
<evidence type="ECO:0000313" key="3">
    <source>
        <dbReference type="Proteomes" id="UP000306602"/>
    </source>
</evidence>
<proteinExistence type="predicted"/>
<dbReference type="RefSeq" id="WP_136463932.1">
    <property type="nucleotide sequence ID" value="NZ_SRKY01000004.1"/>
</dbReference>
<dbReference type="OrthoDB" id="9130422at2"/>
<sequence length="136" mass="15239">MRILILSALMVLSVLLAPSQSGAQDAEIQGTISAQIDAFRADDFGTAFGFAHTNIQRIFRTPENFGRMVTQGYPMVWRPADITYLDLREENGQTFQDVQIVDRNGRVFVLEYLMQPTPDGWRIAGVQILRADAFSA</sequence>
<dbReference type="EMBL" id="SRKY01000004">
    <property type="protein sequence ID" value="THH35197.1"/>
    <property type="molecule type" value="Genomic_DNA"/>
</dbReference>
<feature type="chain" id="PRO_5020488793" evidence="1">
    <location>
        <begin position="24"/>
        <end position="136"/>
    </location>
</feature>
<dbReference type="AlphaFoldDB" id="A0A4S4N9W9"/>
<dbReference type="Proteomes" id="UP000306602">
    <property type="component" value="Unassembled WGS sequence"/>
</dbReference>
<feature type="signal peptide" evidence="1">
    <location>
        <begin position="1"/>
        <end position="23"/>
    </location>
</feature>
<evidence type="ECO:0000313" key="2">
    <source>
        <dbReference type="EMBL" id="THH35197.1"/>
    </source>
</evidence>